<proteinExistence type="predicted"/>
<name>A0A1R1EIE3_9BACL</name>
<dbReference type="GO" id="GO:0015833">
    <property type="term" value="P:peptide transport"/>
    <property type="evidence" value="ECO:0007669"/>
    <property type="project" value="TreeGrafter"/>
</dbReference>
<evidence type="ECO:0000313" key="4">
    <source>
        <dbReference type="EMBL" id="OMF51596.1"/>
    </source>
</evidence>
<feature type="chain" id="PRO_5039692705" evidence="2">
    <location>
        <begin position="22"/>
        <end position="621"/>
    </location>
</feature>
<dbReference type="STRING" id="297318.BK138_25380"/>
<protein>
    <submittedName>
        <fullName evidence="4">ABC transporter substrate-binding protein</fullName>
    </submittedName>
</protein>
<dbReference type="EMBL" id="MRTP01000009">
    <property type="protein sequence ID" value="OMF51596.1"/>
    <property type="molecule type" value="Genomic_DNA"/>
</dbReference>
<dbReference type="InterPro" id="IPR039424">
    <property type="entry name" value="SBP_5"/>
</dbReference>
<dbReference type="PIRSF" id="PIRSF002741">
    <property type="entry name" value="MppA"/>
    <property type="match status" value="1"/>
</dbReference>
<dbReference type="Gene3D" id="3.10.105.10">
    <property type="entry name" value="Dipeptide-binding Protein, Domain 3"/>
    <property type="match status" value="1"/>
</dbReference>
<feature type="signal peptide" evidence="2">
    <location>
        <begin position="1"/>
        <end position="21"/>
    </location>
</feature>
<dbReference type="InterPro" id="IPR030678">
    <property type="entry name" value="Peptide/Ni-bd"/>
</dbReference>
<keyword evidence="2" id="KW-0732">Signal</keyword>
<dbReference type="GO" id="GO:0042597">
    <property type="term" value="C:periplasmic space"/>
    <property type="evidence" value="ECO:0007669"/>
    <property type="project" value="UniProtKB-ARBA"/>
</dbReference>
<feature type="region of interest" description="Disordered" evidence="1">
    <location>
        <begin position="30"/>
        <end position="76"/>
    </location>
</feature>
<dbReference type="Pfam" id="PF00496">
    <property type="entry name" value="SBP_bac_5"/>
    <property type="match status" value="1"/>
</dbReference>
<evidence type="ECO:0000313" key="5">
    <source>
        <dbReference type="Proteomes" id="UP000187172"/>
    </source>
</evidence>
<dbReference type="Proteomes" id="UP000187172">
    <property type="component" value="Unassembled WGS sequence"/>
</dbReference>
<comment type="caution">
    <text evidence="4">The sequence shown here is derived from an EMBL/GenBank/DDBJ whole genome shotgun (WGS) entry which is preliminary data.</text>
</comment>
<evidence type="ECO:0000256" key="2">
    <source>
        <dbReference type="SAM" id="SignalP"/>
    </source>
</evidence>
<dbReference type="AlphaFoldDB" id="A0A1R1EIE3"/>
<feature type="compositionally biased region" description="Low complexity" evidence="1">
    <location>
        <begin position="30"/>
        <end position="42"/>
    </location>
</feature>
<gene>
    <name evidence="4" type="ORF">BK138_25380</name>
</gene>
<feature type="compositionally biased region" description="Low complexity" evidence="1">
    <location>
        <begin position="55"/>
        <end position="68"/>
    </location>
</feature>
<feature type="domain" description="Solute-binding protein family 5" evidence="3">
    <location>
        <begin position="127"/>
        <end position="503"/>
    </location>
</feature>
<sequence>MKLKLASKPLMALFVAATVMIAGCQTVQPPSATGTTTPPAQGETKPADQGEKATEPATTEPAANQPATSGDAKETPRNETLYINGIQWGPPSNFNLLSGNPAFPINYGNSRELVYETLFMINQLDGKLEPLLGTKYEWTDDMTLHIELNKDAKWSDGKPFTSDDVVYTYQLGKKYDINWSNYWAYIADVTADGPNAVKIMLNKDNPNRLTVLDSIELIPMMPKHIWEEIEKKSNNDLATIRKEVNANPVATGPYKIYFYNDQKITIVRDDNYWGKSLFGKLPAPKYITHVIYKDNAAGDLAFKSGQVDVSQQFIPQVWNMWKNGAPIKTYLKDAPYYVPGSMPSIFFNFSKKGLDNPDVRRAIAMSIDYKKISDLAMSGYSAAMQPSLTLNTDAESKYVDQAAIKSLQWTTDVKAANELLDSIGAKKGKDGIRVLNGTRLGPFEVECPYGWSDWNAALEIVAQSAKAIGIEIRTKFPEAPVWTNDLQTGKFDIIMNTPAGGVNPSQPWSRAHDIMYSKEVAPLGEMAFWNWGRYKNDKADQIIDKIPSSTDQAELKTLYTDLTKIWLTDIPSIPLMYRPWVFHTVNESVWKGFPVDGDGSNIPPQIAMDGAGIRALYQIHN</sequence>
<reference evidence="4 5" key="1">
    <citation type="submission" date="2016-11" db="EMBL/GenBank/DDBJ databases">
        <title>Paenibacillus species isolates.</title>
        <authorList>
            <person name="Beno S.M."/>
        </authorList>
    </citation>
    <scope>NUCLEOTIDE SEQUENCE [LARGE SCALE GENOMIC DNA]</scope>
    <source>
        <strain evidence="4 5">FSL R5-0378</strain>
    </source>
</reference>
<organism evidence="4 5">
    <name type="scientific">Paenibacillus rhizosphaerae</name>
    <dbReference type="NCBI Taxonomy" id="297318"/>
    <lineage>
        <taxon>Bacteria</taxon>
        <taxon>Bacillati</taxon>
        <taxon>Bacillota</taxon>
        <taxon>Bacilli</taxon>
        <taxon>Bacillales</taxon>
        <taxon>Paenibacillaceae</taxon>
        <taxon>Paenibacillus</taxon>
    </lineage>
</organism>
<dbReference type="CDD" id="cd08509">
    <property type="entry name" value="PBP2_TmCBP_oligosaccharides_like"/>
    <property type="match status" value="1"/>
</dbReference>
<dbReference type="PANTHER" id="PTHR30290:SF82">
    <property type="entry name" value="ABC-TYPE DIPEPTIDE_OLIGOPEPTIDE TRANSPORT SYSTEM, PERIPLASMIC COMPONENT"/>
    <property type="match status" value="1"/>
</dbReference>
<feature type="compositionally biased region" description="Basic and acidic residues" evidence="1">
    <location>
        <begin position="45"/>
        <end position="54"/>
    </location>
</feature>
<evidence type="ECO:0000259" key="3">
    <source>
        <dbReference type="Pfam" id="PF00496"/>
    </source>
</evidence>
<dbReference type="PROSITE" id="PS51257">
    <property type="entry name" value="PROKAR_LIPOPROTEIN"/>
    <property type="match status" value="1"/>
</dbReference>
<dbReference type="GO" id="GO:0043190">
    <property type="term" value="C:ATP-binding cassette (ABC) transporter complex"/>
    <property type="evidence" value="ECO:0007669"/>
    <property type="project" value="InterPro"/>
</dbReference>
<accession>A0A1R1EIE3</accession>
<dbReference type="GO" id="GO:1904680">
    <property type="term" value="F:peptide transmembrane transporter activity"/>
    <property type="evidence" value="ECO:0007669"/>
    <property type="project" value="TreeGrafter"/>
</dbReference>
<dbReference type="SUPFAM" id="SSF53850">
    <property type="entry name" value="Periplasmic binding protein-like II"/>
    <property type="match status" value="1"/>
</dbReference>
<dbReference type="Gene3D" id="3.90.76.10">
    <property type="entry name" value="Dipeptide-binding Protein, Domain 1"/>
    <property type="match status" value="1"/>
</dbReference>
<dbReference type="RefSeq" id="WP_076173596.1">
    <property type="nucleotide sequence ID" value="NZ_MRTP01000009.1"/>
</dbReference>
<dbReference type="PANTHER" id="PTHR30290">
    <property type="entry name" value="PERIPLASMIC BINDING COMPONENT OF ABC TRANSPORTER"/>
    <property type="match status" value="1"/>
</dbReference>
<dbReference type="Gene3D" id="3.40.190.10">
    <property type="entry name" value="Periplasmic binding protein-like II"/>
    <property type="match status" value="1"/>
</dbReference>
<keyword evidence="5" id="KW-1185">Reference proteome</keyword>
<evidence type="ECO:0000256" key="1">
    <source>
        <dbReference type="SAM" id="MobiDB-lite"/>
    </source>
</evidence>
<dbReference type="InterPro" id="IPR000914">
    <property type="entry name" value="SBP_5_dom"/>
</dbReference>